<dbReference type="InterPro" id="IPR050814">
    <property type="entry name" value="Myo-inositol_Transporter"/>
</dbReference>
<dbReference type="RefSeq" id="XP_013273283.1">
    <property type="nucleotide sequence ID" value="XM_013417829.1"/>
</dbReference>
<keyword evidence="2" id="KW-0813">Transport</keyword>
<evidence type="ECO:0000313" key="8">
    <source>
        <dbReference type="Proteomes" id="UP000053617"/>
    </source>
</evidence>
<evidence type="ECO:0000256" key="5">
    <source>
        <dbReference type="ARBA" id="ARBA00023136"/>
    </source>
</evidence>
<evidence type="ECO:0000256" key="3">
    <source>
        <dbReference type="ARBA" id="ARBA00022692"/>
    </source>
</evidence>
<accession>A0A0D2FVG7</accession>
<dbReference type="VEuPathDB" id="FungiDB:Z518_04121"/>
<evidence type="ECO:0000256" key="6">
    <source>
        <dbReference type="SAM" id="Phobius"/>
    </source>
</evidence>
<dbReference type="PANTHER" id="PTHR48020:SF9">
    <property type="entry name" value="MAJOR FACILITATOR SUPERFAMILY (MFS) PROFILE DOMAIN-CONTAINING PROTEIN"/>
    <property type="match status" value="1"/>
</dbReference>
<dbReference type="GO" id="GO:0022857">
    <property type="term" value="F:transmembrane transporter activity"/>
    <property type="evidence" value="ECO:0007669"/>
    <property type="project" value="InterPro"/>
</dbReference>
<keyword evidence="3 6" id="KW-0812">Transmembrane</keyword>
<organism evidence="7 8">
    <name type="scientific">Rhinocladiella mackenziei CBS 650.93</name>
    <dbReference type="NCBI Taxonomy" id="1442369"/>
    <lineage>
        <taxon>Eukaryota</taxon>
        <taxon>Fungi</taxon>
        <taxon>Dikarya</taxon>
        <taxon>Ascomycota</taxon>
        <taxon>Pezizomycotina</taxon>
        <taxon>Eurotiomycetes</taxon>
        <taxon>Chaetothyriomycetidae</taxon>
        <taxon>Chaetothyriales</taxon>
        <taxon>Herpotrichiellaceae</taxon>
        <taxon>Rhinocladiella</taxon>
    </lineage>
</organism>
<dbReference type="InterPro" id="IPR005828">
    <property type="entry name" value="MFS_sugar_transport-like"/>
</dbReference>
<protein>
    <recommendedName>
        <fullName evidence="9">Major facilitator superfamily (MFS) profile domain-containing protein</fullName>
    </recommendedName>
</protein>
<evidence type="ECO:0008006" key="9">
    <source>
        <dbReference type="Google" id="ProtNLM"/>
    </source>
</evidence>
<feature type="transmembrane region" description="Helical" evidence="6">
    <location>
        <begin position="102"/>
        <end position="122"/>
    </location>
</feature>
<dbReference type="OrthoDB" id="6339427at2759"/>
<keyword evidence="4 6" id="KW-1133">Transmembrane helix</keyword>
<feature type="transmembrane region" description="Helical" evidence="6">
    <location>
        <begin position="134"/>
        <end position="151"/>
    </location>
</feature>
<reference evidence="7 8" key="1">
    <citation type="submission" date="2015-01" db="EMBL/GenBank/DDBJ databases">
        <title>The Genome Sequence of Rhinocladiella mackenzie CBS 650.93.</title>
        <authorList>
            <consortium name="The Broad Institute Genomics Platform"/>
            <person name="Cuomo C."/>
            <person name="de Hoog S."/>
            <person name="Gorbushina A."/>
            <person name="Stielow B."/>
            <person name="Teixiera M."/>
            <person name="Abouelleil A."/>
            <person name="Chapman S.B."/>
            <person name="Priest M."/>
            <person name="Young S.K."/>
            <person name="Wortman J."/>
            <person name="Nusbaum C."/>
            <person name="Birren B."/>
        </authorList>
    </citation>
    <scope>NUCLEOTIDE SEQUENCE [LARGE SCALE GENOMIC DNA]</scope>
    <source>
        <strain evidence="7 8">CBS 650.93</strain>
    </source>
</reference>
<dbReference type="SUPFAM" id="SSF103473">
    <property type="entry name" value="MFS general substrate transporter"/>
    <property type="match status" value="1"/>
</dbReference>
<dbReference type="Gene3D" id="1.20.1250.20">
    <property type="entry name" value="MFS general substrate transporter like domains"/>
    <property type="match status" value="1"/>
</dbReference>
<dbReference type="EMBL" id="KN847477">
    <property type="protein sequence ID" value="KIX06147.1"/>
    <property type="molecule type" value="Genomic_DNA"/>
</dbReference>
<sequence>MGGMLSGLDQRVISGALLYMPDELHLSTSQASLTRSAVPLSATGGAVMLGPINECVAGAINFGMIVAQGSFSEWGWGLEGDMVPVYVTKPVERRHQSNMVSLYRFVIAFGEVVGYVVAAVFATSPLDPGDMHDSWLVFRIIMLIGIVFMPESSRMAKDKGKTLEAFRVWNTFKGWRTPKIERNSPSCMIIALEQLTSINAIMYNMSTLTSQIGFDRKQSVFMFRVDGEPLFLGIIGRRFGPT</sequence>
<dbReference type="GO" id="GO:0016020">
    <property type="term" value="C:membrane"/>
    <property type="evidence" value="ECO:0007669"/>
    <property type="project" value="UniProtKB-SubCell"/>
</dbReference>
<dbReference type="Pfam" id="PF00083">
    <property type="entry name" value="Sugar_tr"/>
    <property type="match status" value="1"/>
</dbReference>
<dbReference type="PANTHER" id="PTHR48020">
    <property type="entry name" value="PROTON MYO-INOSITOL COTRANSPORTER"/>
    <property type="match status" value="1"/>
</dbReference>
<evidence type="ECO:0000256" key="2">
    <source>
        <dbReference type="ARBA" id="ARBA00022448"/>
    </source>
</evidence>
<evidence type="ECO:0000313" key="7">
    <source>
        <dbReference type="EMBL" id="KIX06147.1"/>
    </source>
</evidence>
<comment type="subcellular location">
    <subcellularLocation>
        <location evidence="1">Membrane</location>
    </subcellularLocation>
</comment>
<gene>
    <name evidence="7" type="ORF">Z518_04121</name>
</gene>
<proteinExistence type="predicted"/>
<dbReference type="InterPro" id="IPR036259">
    <property type="entry name" value="MFS_trans_sf"/>
</dbReference>
<name>A0A0D2FVG7_9EURO</name>
<evidence type="ECO:0000256" key="4">
    <source>
        <dbReference type="ARBA" id="ARBA00022989"/>
    </source>
</evidence>
<keyword evidence="8" id="KW-1185">Reference proteome</keyword>
<dbReference type="GeneID" id="25292192"/>
<keyword evidence="5 6" id="KW-0472">Membrane</keyword>
<evidence type="ECO:0000256" key="1">
    <source>
        <dbReference type="ARBA" id="ARBA00004370"/>
    </source>
</evidence>
<dbReference type="HOGENOM" id="CLU_1147722_0_0_1"/>
<dbReference type="Proteomes" id="UP000053617">
    <property type="component" value="Unassembled WGS sequence"/>
</dbReference>
<dbReference type="AlphaFoldDB" id="A0A0D2FVG7"/>